<dbReference type="InterPro" id="IPR001647">
    <property type="entry name" value="HTH_TetR"/>
</dbReference>
<comment type="caution">
    <text evidence="8">The sequence shown here is derived from an EMBL/GenBank/DDBJ whole genome shotgun (WGS) entry which is preliminary data.</text>
</comment>
<evidence type="ECO:0000256" key="3">
    <source>
        <dbReference type="ARBA" id="ARBA00023125"/>
    </source>
</evidence>
<dbReference type="SUPFAM" id="SSF48498">
    <property type="entry name" value="Tetracyclin repressor-like, C-terminal domain"/>
    <property type="match status" value="1"/>
</dbReference>
<feature type="DNA-binding region" description="H-T-H motif" evidence="5">
    <location>
        <begin position="36"/>
        <end position="55"/>
    </location>
</feature>
<sequence length="241" mass="26430">MSTTQAVPSQRLPLSRERVLGCAVDLADESGIAALTIRSLAQSMGTKPMSLYYYVANKDEILDGIVDIVFGEIELPSPAGDWREEMQRRAHAMRAALRRHPWAVGLLESRSSPGPATLRHHEATLGTLRAAGFSIQMTAHAYALLDSYIYGFALQEAALPFNSRDTAAEITAPIVERFSTGKYPRMMEIAAEHVLKPGYDFGDEFDFGLDLILDGLSRSIPGDGGDKERHPGECEQIDGHQ</sequence>
<evidence type="ECO:0000256" key="2">
    <source>
        <dbReference type="ARBA" id="ARBA00023015"/>
    </source>
</evidence>
<dbReference type="InterPro" id="IPR004111">
    <property type="entry name" value="Repressor_TetR_C"/>
</dbReference>
<evidence type="ECO:0000259" key="7">
    <source>
        <dbReference type="PROSITE" id="PS50977"/>
    </source>
</evidence>
<name>A0ABV5UK96_9MICC</name>
<dbReference type="InterPro" id="IPR009057">
    <property type="entry name" value="Homeodomain-like_sf"/>
</dbReference>
<keyword evidence="2" id="KW-0805">Transcription regulation</keyword>
<dbReference type="RefSeq" id="WP_345049266.1">
    <property type="nucleotide sequence ID" value="NZ_BAABED010000001.1"/>
</dbReference>
<keyword evidence="3 5" id="KW-0238">DNA-binding</keyword>
<keyword evidence="9" id="KW-1185">Reference proteome</keyword>
<feature type="compositionally biased region" description="Basic and acidic residues" evidence="6">
    <location>
        <begin position="224"/>
        <end position="241"/>
    </location>
</feature>
<organism evidence="8 9">
    <name type="scientific">Arthrobacter methylotrophus</name>
    <dbReference type="NCBI Taxonomy" id="121291"/>
    <lineage>
        <taxon>Bacteria</taxon>
        <taxon>Bacillati</taxon>
        <taxon>Actinomycetota</taxon>
        <taxon>Actinomycetes</taxon>
        <taxon>Micrococcales</taxon>
        <taxon>Micrococcaceae</taxon>
        <taxon>Arthrobacter</taxon>
    </lineage>
</organism>
<dbReference type="Proteomes" id="UP001589536">
    <property type="component" value="Unassembled WGS sequence"/>
</dbReference>
<evidence type="ECO:0000256" key="1">
    <source>
        <dbReference type="ARBA" id="ARBA00022491"/>
    </source>
</evidence>
<evidence type="ECO:0000313" key="8">
    <source>
        <dbReference type="EMBL" id="MFB9712826.1"/>
    </source>
</evidence>
<evidence type="ECO:0000256" key="5">
    <source>
        <dbReference type="PROSITE-ProRule" id="PRU00335"/>
    </source>
</evidence>
<feature type="region of interest" description="Disordered" evidence="6">
    <location>
        <begin position="220"/>
        <end position="241"/>
    </location>
</feature>
<dbReference type="InterPro" id="IPR036271">
    <property type="entry name" value="Tet_transcr_reg_TetR-rel_C_sf"/>
</dbReference>
<evidence type="ECO:0000313" key="9">
    <source>
        <dbReference type="Proteomes" id="UP001589536"/>
    </source>
</evidence>
<proteinExistence type="predicted"/>
<dbReference type="Gene3D" id="1.10.10.60">
    <property type="entry name" value="Homeodomain-like"/>
    <property type="match status" value="1"/>
</dbReference>
<evidence type="ECO:0000256" key="6">
    <source>
        <dbReference type="SAM" id="MobiDB-lite"/>
    </source>
</evidence>
<keyword evidence="4" id="KW-0804">Transcription</keyword>
<dbReference type="EMBL" id="JBHMBH010000006">
    <property type="protein sequence ID" value="MFB9712826.1"/>
    <property type="molecule type" value="Genomic_DNA"/>
</dbReference>
<evidence type="ECO:0000256" key="4">
    <source>
        <dbReference type="ARBA" id="ARBA00023163"/>
    </source>
</evidence>
<reference evidence="8 9" key="1">
    <citation type="submission" date="2024-09" db="EMBL/GenBank/DDBJ databases">
        <authorList>
            <person name="Sun Q."/>
            <person name="Mori K."/>
        </authorList>
    </citation>
    <scope>NUCLEOTIDE SEQUENCE [LARGE SCALE GENOMIC DNA]</scope>
    <source>
        <strain evidence="8 9">JCM 13519</strain>
    </source>
</reference>
<dbReference type="Gene3D" id="1.10.357.10">
    <property type="entry name" value="Tetracycline Repressor, domain 2"/>
    <property type="match status" value="1"/>
</dbReference>
<dbReference type="InterPro" id="IPR003012">
    <property type="entry name" value="Tet_transcr_reg_TetR"/>
</dbReference>
<dbReference type="PANTHER" id="PTHR30055:SF151">
    <property type="entry name" value="TRANSCRIPTIONAL REGULATORY PROTEIN"/>
    <property type="match status" value="1"/>
</dbReference>
<dbReference type="PROSITE" id="PS50977">
    <property type="entry name" value="HTH_TETR_2"/>
    <property type="match status" value="1"/>
</dbReference>
<dbReference type="PANTHER" id="PTHR30055">
    <property type="entry name" value="HTH-TYPE TRANSCRIPTIONAL REGULATOR RUTR"/>
    <property type="match status" value="1"/>
</dbReference>
<dbReference type="Pfam" id="PF02909">
    <property type="entry name" value="TetR_C_1"/>
    <property type="match status" value="1"/>
</dbReference>
<keyword evidence="1" id="KW-0678">Repressor</keyword>
<feature type="domain" description="HTH tetR-type" evidence="7">
    <location>
        <begin position="13"/>
        <end position="73"/>
    </location>
</feature>
<gene>
    <name evidence="8" type="ORF">ACFFPI_01480</name>
</gene>
<dbReference type="PRINTS" id="PR00400">
    <property type="entry name" value="TETREPRESSOR"/>
</dbReference>
<dbReference type="InterPro" id="IPR050109">
    <property type="entry name" value="HTH-type_TetR-like_transc_reg"/>
</dbReference>
<accession>A0ABV5UK96</accession>
<dbReference type="SUPFAM" id="SSF46689">
    <property type="entry name" value="Homeodomain-like"/>
    <property type="match status" value="1"/>
</dbReference>
<protein>
    <submittedName>
        <fullName evidence="8">TetR/AcrR family transcriptional regulator</fullName>
    </submittedName>
</protein>